<dbReference type="AlphaFoldDB" id="A0A0M3J390"/>
<dbReference type="InterPro" id="IPR002110">
    <property type="entry name" value="Ankyrin_rpt"/>
</dbReference>
<dbReference type="WBParaSite" id="ASIM_0000200301-mRNA-1">
    <property type="protein sequence ID" value="ASIM_0000200301-mRNA-1"/>
    <property type="gene ID" value="ASIM_0000200301"/>
</dbReference>
<proteinExistence type="predicted"/>
<name>A0A0M3J390_ANISI</name>
<dbReference type="SMART" id="SM00248">
    <property type="entry name" value="ANK"/>
    <property type="match status" value="2"/>
</dbReference>
<dbReference type="PROSITE" id="PS50088">
    <property type="entry name" value="ANK_REPEAT"/>
    <property type="match status" value="1"/>
</dbReference>
<accession>A0A0M3J390</accession>
<dbReference type="Gene3D" id="1.25.40.20">
    <property type="entry name" value="Ankyrin repeat-containing domain"/>
    <property type="match status" value="1"/>
</dbReference>
<dbReference type="PANTHER" id="PTHR24172:SF4">
    <property type="entry name" value="ANK_REP_REGION DOMAIN-CONTAINING PROTEIN"/>
    <property type="match status" value="1"/>
</dbReference>
<reference evidence="2" key="1">
    <citation type="submission" date="2017-02" db="UniProtKB">
        <authorList>
            <consortium name="WormBaseParasite"/>
        </authorList>
    </citation>
    <scope>IDENTIFICATION</scope>
</reference>
<dbReference type="PANTHER" id="PTHR24172">
    <property type="entry name" value="ANK_REP_REGION DOMAIN-CONTAINING PROTEIN"/>
    <property type="match status" value="1"/>
</dbReference>
<dbReference type="Pfam" id="PF12796">
    <property type="entry name" value="Ank_2"/>
    <property type="match status" value="1"/>
</dbReference>
<evidence type="ECO:0000256" key="1">
    <source>
        <dbReference type="PROSITE-ProRule" id="PRU00023"/>
    </source>
</evidence>
<evidence type="ECO:0000313" key="2">
    <source>
        <dbReference type="WBParaSite" id="ASIM_0000200301-mRNA-1"/>
    </source>
</evidence>
<protein>
    <submittedName>
        <fullName evidence="2">ANK_REP_REGION domain-containing protein</fullName>
    </submittedName>
</protein>
<dbReference type="InterPro" id="IPR036770">
    <property type="entry name" value="Ankyrin_rpt-contain_sf"/>
</dbReference>
<organism evidence="2">
    <name type="scientific">Anisakis simplex</name>
    <name type="common">Herring worm</name>
    <dbReference type="NCBI Taxonomy" id="6269"/>
    <lineage>
        <taxon>Eukaryota</taxon>
        <taxon>Metazoa</taxon>
        <taxon>Ecdysozoa</taxon>
        <taxon>Nematoda</taxon>
        <taxon>Chromadorea</taxon>
        <taxon>Rhabditida</taxon>
        <taxon>Spirurina</taxon>
        <taxon>Ascaridomorpha</taxon>
        <taxon>Ascaridoidea</taxon>
        <taxon>Anisakidae</taxon>
        <taxon>Anisakis</taxon>
        <taxon>Anisakis simplex complex</taxon>
    </lineage>
</organism>
<dbReference type="SUPFAM" id="SSF48403">
    <property type="entry name" value="Ankyrin repeat"/>
    <property type="match status" value="1"/>
</dbReference>
<keyword evidence="1" id="KW-0040">ANK repeat</keyword>
<feature type="repeat" description="ANK" evidence="1">
    <location>
        <begin position="117"/>
        <end position="148"/>
    </location>
</feature>
<sequence>LKIDFKKDDFKELEEIQVDGKGEQICRILKQHIENKDLVNYIDRFRTAQRRLDTAIIAIEENDLNKLKNIIDPQLVLMRDPRGLTLLHVAVCKERHEIVEYLADKFPDCINVTDEVNGRTAVHFAATQQNAIYDTLLEYGADSDLPDNDGWTAARYRTCPDRFIRPLSRVTCASSPLFTYLSFDENVFDPG</sequence>